<dbReference type="Pfam" id="PF05960">
    <property type="entry name" value="DUF885"/>
    <property type="match status" value="1"/>
</dbReference>
<organism evidence="1 2">
    <name type="scientific">Candidatus Roizmanbacteria bacterium RIFCSPLOWO2_02_FULL_38_10</name>
    <dbReference type="NCBI Taxonomy" id="1802074"/>
    <lineage>
        <taxon>Bacteria</taxon>
        <taxon>Candidatus Roizmaniibacteriota</taxon>
    </lineage>
</organism>
<dbReference type="Proteomes" id="UP000176376">
    <property type="component" value="Unassembled WGS sequence"/>
</dbReference>
<evidence type="ECO:0000313" key="2">
    <source>
        <dbReference type="Proteomes" id="UP000176376"/>
    </source>
</evidence>
<sequence>MTTTLDFRQVNPALREKYDLAGLIHRWSPLSDLFTGRDVTPGTLLATGLCNADLARAYEDTLRAAAAVDVSEWVVTPADTVFSYFGRLATLGEADQLRDPVIGRPSIGFNAVIGIGSLLHFLRSNLKQSPFDRQDHRRGQISHFLLQDPTSVLEAMDMWFGPGSVGLLSEDERAATLEAITGCLSVEARKQYLAWWHEAGGDTRRFRSFWWKHYVSGMRRVEREVRALSPSQGVRRGVDAYEELFDRLQIGHGVLEILAWAERMYEQLTITANQLAKSAGYQNWQQMWTTAPTPWTSPEALLAEYRVTTERVIATLMEGGFIPPAPEDFAYSIELTPPEDRAAIPIAALHFPPFEAEGVRSALFVVTPPGDDMQLWRQHFYAMATTAAHEIVGHAWGGGLAPHRVPVEAILSHLTALPVMEGVAFTMELALMTSPGFEPTKYQMLAVLQGRLWRAARVIAEIKYHCGDELLPQIVDEYRERSQISPEMAQRDMRRAAQSIFEFMAYYLGASGIQNAGRHFEGGWKQALARIQNETAGMIPPHVYLQALGLLDDPRQFDWLCDEDIAVQVCRELFPPDSTS</sequence>
<evidence type="ECO:0008006" key="3">
    <source>
        <dbReference type="Google" id="ProtNLM"/>
    </source>
</evidence>
<dbReference type="AlphaFoldDB" id="A0A1F7JKD5"/>
<name>A0A1F7JKD5_9BACT</name>
<dbReference type="InterPro" id="IPR010281">
    <property type="entry name" value="DUF885"/>
</dbReference>
<accession>A0A1F7JKD5</accession>
<dbReference type="EMBL" id="MGAY01000048">
    <property type="protein sequence ID" value="OGK56058.1"/>
    <property type="molecule type" value="Genomic_DNA"/>
</dbReference>
<protein>
    <recommendedName>
        <fullName evidence="3">Peptidase M3A/M3B catalytic domain-containing protein</fullName>
    </recommendedName>
</protein>
<reference evidence="1 2" key="1">
    <citation type="journal article" date="2016" name="Nat. Commun.">
        <title>Thousands of microbial genomes shed light on interconnected biogeochemical processes in an aquifer system.</title>
        <authorList>
            <person name="Anantharaman K."/>
            <person name="Brown C.T."/>
            <person name="Hug L.A."/>
            <person name="Sharon I."/>
            <person name="Castelle C.J."/>
            <person name="Probst A.J."/>
            <person name="Thomas B.C."/>
            <person name="Singh A."/>
            <person name="Wilkins M.J."/>
            <person name="Karaoz U."/>
            <person name="Brodie E.L."/>
            <person name="Williams K.H."/>
            <person name="Hubbard S.S."/>
            <person name="Banfield J.F."/>
        </authorList>
    </citation>
    <scope>NUCLEOTIDE SEQUENCE [LARGE SCALE GENOMIC DNA]</scope>
</reference>
<gene>
    <name evidence="1" type="ORF">A3J15_00570</name>
</gene>
<evidence type="ECO:0000313" key="1">
    <source>
        <dbReference type="EMBL" id="OGK56058.1"/>
    </source>
</evidence>
<comment type="caution">
    <text evidence="1">The sequence shown here is derived from an EMBL/GenBank/DDBJ whole genome shotgun (WGS) entry which is preliminary data.</text>
</comment>
<proteinExistence type="predicted"/>